<evidence type="ECO:0000256" key="1">
    <source>
        <dbReference type="SAM" id="Phobius"/>
    </source>
</evidence>
<feature type="transmembrane region" description="Helical" evidence="1">
    <location>
        <begin position="83"/>
        <end position="101"/>
    </location>
</feature>
<dbReference type="GO" id="GO:0016746">
    <property type="term" value="F:acyltransferase activity"/>
    <property type="evidence" value="ECO:0007669"/>
    <property type="project" value="TreeGrafter"/>
</dbReference>
<dbReference type="InterPro" id="IPR051085">
    <property type="entry name" value="MB_O-acyltransferase"/>
</dbReference>
<organism evidence="2">
    <name type="scientific">marine sediment metagenome</name>
    <dbReference type="NCBI Taxonomy" id="412755"/>
    <lineage>
        <taxon>unclassified sequences</taxon>
        <taxon>metagenomes</taxon>
        <taxon>ecological metagenomes</taxon>
    </lineage>
</organism>
<comment type="caution">
    <text evidence="2">The sequence shown here is derived from an EMBL/GenBank/DDBJ whole genome shotgun (WGS) entry which is preliminary data.</text>
</comment>
<sequence>MIFSTIVDYTLGHLIYRSGSSFKKKVYVTLSVLTNLGVLAYFKYTYFFTDVFNSIFHTDLEAVNFLAKWTNQVSGSLFDVSSIILPVGISFYTFQTISYTVDIYRNKVKPVNNIIDFGFYVSFFPQLVAGPIVRAASFIP</sequence>
<dbReference type="EMBL" id="BARW01011747">
    <property type="protein sequence ID" value="GAI76227.1"/>
    <property type="molecule type" value="Genomic_DNA"/>
</dbReference>
<evidence type="ECO:0000313" key="2">
    <source>
        <dbReference type="EMBL" id="GAI76227.1"/>
    </source>
</evidence>
<gene>
    <name evidence="2" type="ORF">S12H4_22500</name>
</gene>
<dbReference type="PANTHER" id="PTHR13285:SF23">
    <property type="entry name" value="TEICHOIC ACID D-ALANYLTRANSFERASE"/>
    <property type="match status" value="1"/>
</dbReference>
<dbReference type="PANTHER" id="PTHR13285">
    <property type="entry name" value="ACYLTRANSFERASE"/>
    <property type="match status" value="1"/>
</dbReference>
<dbReference type="AlphaFoldDB" id="X1R647"/>
<name>X1R647_9ZZZZ</name>
<proteinExistence type="predicted"/>
<protein>
    <submittedName>
        <fullName evidence="2">Uncharacterized protein</fullName>
    </submittedName>
</protein>
<feature type="transmembrane region" description="Helical" evidence="1">
    <location>
        <begin position="26"/>
        <end position="44"/>
    </location>
</feature>
<keyword evidence="1" id="KW-0812">Transmembrane</keyword>
<keyword evidence="1" id="KW-0472">Membrane</keyword>
<keyword evidence="1" id="KW-1133">Transmembrane helix</keyword>
<accession>X1R647</accession>
<reference evidence="2" key="1">
    <citation type="journal article" date="2014" name="Front. Microbiol.">
        <title>High frequency of phylogenetically diverse reductive dehalogenase-homologous genes in deep subseafloor sedimentary metagenomes.</title>
        <authorList>
            <person name="Kawai M."/>
            <person name="Futagami T."/>
            <person name="Toyoda A."/>
            <person name="Takaki Y."/>
            <person name="Nishi S."/>
            <person name="Hori S."/>
            <person name="Arai W."/>
            <person name="Tsubouchi T."/>
            <person name="Morono Y."/>
            <person name="Uchiyama I."/>
            <person name="Ito T."/>
            <person name="Fujiyama A."/>
            <person name="Inagaki F."/>
            <person name="Takami H."/>
        </authorList>
    </citation>
    <scope>NUCLEOTIDE SEQUENCE</scope>
    <source>
        <strain evidence="2">Expedition CK06-06</strain>
    </source>
</reference>